<evidence type="ECO:0000313" key="2">
    <source>
        <dbReference type="EMBL" id="EOH96368.1"/>
    </source>
</evidence>
<accession>R2QMF6</accession>
<dbReference type="EMBL" id="AJAQ01000008">
    <property type="protein sequence ID" value="EOH96368.1"/>
    <property type="molecule type" value="Genomic_DNA"/>
</dbReference>
<keyword evidence="3" id="KW-1185">Reference proteome</keyword>
<evidence type="ECO:0000313" key="1">
    <source>
        <dbReference type="EMBL" id="EOH94813.1"/>
    </source>
</evidence>
<protein>
    <submittedName>
        <fullName evidence="2">Uncharacterized protein</fullName>
    </submittedName>
</protein>
<comment type="caution">
    <text evidence="2">The sequence shown here is derived from an EMBL/GenBank/DDBJ whole genome shotgun (WGS) entry which is preliminary data.</text>
</comment>
<name>R2QMF6_9ENTE</name>
<reference evidence="2 3" key="1">
    <citation type="submission" date="2013-02" db="EMBL/GenBank/DDBJ databases">
        <title>The Genome Sequence of Enterococcus pallens BAA-351.</title>
        <authorList>
            <consortium name="The Broad Institute Genome Sequencing Platform"/>
            <consortium name="The Broad Institute Genome Sequencing Center for Infectious Disease"/>
            <person name="Earl A.M."/>
            <person name="Gilmore M.S."/>
            <person name="Lebreton F."/>
            <person name="Walker B."/>
            <person name="Young S.K."/>
            <person name="Zeng Q."/>
            <person name="Gargeya S."/>
            <person name="Fitzgerald M."/>
            <person name="Haas B."/>
            <person name="Abouelleil A."/>
            <person name="Alvarado L."/>
            <person name="Arachchi H.M."/>
            <person name="Berlin A.M."/>
            <person name="Chapman S.B."/>
            <person name="Dewar J."/>
            <person name="Goldberg J."/>
            <person name="Griggs A."/>
            <person name="Gujja S."/>
            <person name="Hansen M."/>
            <person name="Howarth C."/>
            <person name="Imamovic A."/>
            <person name="Larimer J."/>
            <person name="McCowan C."/>
            <person name="Murphy C."/>
            <person name="Neiman D."/>
            <person name="Pearson M."/>
            <person name="Priest M."/>
            <person name="Roberts A."/>
            <person name="Saif S."/>
            <person name="Shea T."/>
            <person name="Sisk P."/>
            <person name="Sykes S."/>
            <person name="Wortman J."/>
            <person name="Nusbaum C."/>
            <person name="Birren B."/>
        </authorList>
    </citation>
    <scope>NUCLEOTIDE SEQUENCE [LARGE SCALE GENOMIC DNA]</scope>
    <source>
        <strain evidence="2 3">ATCC BAA-351</strain>
    </source>
</reference>
<gene>
    <name evidence="2" type="ORF">UAU_01018</name>
    <name evidence="1" type="ORF">UAU_01735</name>
</gene>
<dbReference type="AlphaFoldDB" id="R2QMF6"/>
<sequence>MSEVKVEILNEASAKELQSIISEYLNKGFSIQDSQVQWYQGRIEGVYVFVKYTAEERPKGKQDWIYC</sequence>
<evidence type="ECO:0000313" key="3">
    <source>
        <dbReference type="Proteomes" id="UP000013782"/>
    </source>
</evidence>
<dbReference type="Proteomes" id="UP000013782">
    <property type="component" value="Unassembled WGS sequence"/>
</dbReference>
<dbReference type="HOGENOM" id="CLU_2805841_0_0_9"/>
<organism evidence="2 3">
    <name type="scientific">Enterococcus pallens ATCC BAA-351</name>
    <dbReference type="NCBI Taxonomy" id="1158607"/>
    <lineage>
        <taxon>Bacteria</taxon>
        <taxon>Bacillati</taxon>
        <taxon>Bacillota</taxon>
        <taxon>Bacilli</taxon>
        <taxon>Lactobacillales</taxon>
        <taxon>Enterococcaceae</taxon>
        <taxon>Enterococcus</taxon>
    </lineage>
</organism>
<dbReference type="EMBL" id="AJAQ01000014">
    <property type="protein sequence ID" value="EOH94813.1"/>
    <property type="molecule type" value="Genomic_DNA"/>
</dbReference>
<dbReference type="RefSeq" id="WP_010756073.1">
    <property type="nucleotide sequence ID" value="NZ_ASWD01000006.1"/>
</dbReference>
<dbReference type="PATRIC" id="fig|1158607.3.peg.1023"/>
<proteinExistence type="predicted"/>